<proteinExistence type="predicted"/>
<evidence type="ECO:0000256" key="1">
    <source>
        <dbReference type="SAM" id="MobiDB-lite"/>
    </source>
</evidence>
<dbReference type="Proteomes" id="UP001404845">
    <property type="component" value="Unassembled WGS sequence"/>
</dbReference>
<dbReference type="PANTHER" id="PTHR22617">
    <property type="entry name" value="CHEMOTAXIS SENSOR HISTIDINE KINASE-RELATED"/>
    <property type="match status" value="1"/>
</dbReference>
<organism evidence="3 4">
    <name type="scientific">Methylorubrum rhodesianum</name>
    <dbReference type="NCBI Taxonomy" id="29427"/>
    <lineage>
        <taxon>Bacteria</taxon>
        <taxon>Pseudomonadati</taxon>
        <taxon>Pseudomonadota</taxon>
        <taxon>Alphaproteobacteria</taxon>
        <taxon>Hyphomicrobiales</taxon>
        <taxon>Methylobacteriaceae</taxon>
        <taxon>Methylorubrum</taxon>
    </lineage>
</organism>
<evidence type="ECO:0000259" key="2">
    <source>
        <dbReference type="PROSITE" id="PS50851"/>
    </source>
</evidence>
<reference evidence="3 4" key="1">
    <citation type="journal article" date="2023" name="PLoS ONE">
        <title>Complete genome assembly of Hawai'i environmental nontuberculous mycobacteria reveals unexpected co-isolation with methylobacteria.</title>
        <authorList>
            <person name="Hendrix J."/>
            <person name="Epperson L.E."/>
            <person name="Tong E.I."/>
            <person name="Chan Y.L."/>
            <person name="Hasan N.A."/>
            <person name="Dawrs S.N."/>
            <person name="Norton G.J."/>
            <person name="Virdi R."/>
            <person name="Crooks J.L."/>
            <person name="Chan E.D."/>
            <person name="Honda J.R."/>
            <person name="Strong M."/>
        </authorList>
    </citation>
    <scope>NUCLEOTIDE SEQUENCE [LARGE SCALE GENOMIC DNA]</scope>
    <source>
        <strain evidence="3 4">NJH_HI01</strain>
    </source>
</reference>
<dbReference type="RefSeq" id="WP_200671829.1">
    <property type="nucleotide sequence ID" value="NZ_JACWCW010000094.1"/>
</dbReference>
<dbReference type="PANTHER" id="PTHR22617:SF23">
    <property type="entry name" value="CHEMOTAXIS PROTEIN CHEW"/>
    <property type="match status" value="1"/>
</dbReference>
<dbReference type="Gene3D" id="2.40.50.180">
    <property type="entry name" value="CheA-289, Domain 4"/>
    <property type="match status" value="1"/>
</dbReference>
<dbReference type="Pfam" id="PF01584">
    <property type="entry name" value="CheW"/>
    <property type="match status" value="1"/>
</dbReference>
<comment type="caution">
    <text evidence="3">The sequence shown here is derived from an EMBL/GenBank/DDBJ whole genome shotgun (WGS) entry which is preliminary data.</text>
</comment>
<dbReference type="InterPro" id="IPR039315">
    <property type="entry name" value="CheW"/>
</dbReference>
<evidence type="ECO:0000313" key="3">
    <source>
        <dbReference type="EMBL" id="MEN3229441.1"/>
    </source>
</evidence>
<evidence type="ECO:0000313" key="4">
    <source>
        <dbReference type="Proteomes" id="UP001404845"/>
    </source>
</evidence>
<dbReference type="Gene3D" id="2.30.30.40">
    <property type="entry name" value="SH3 Domains"/>
    <property type="match status" value="1"/>
</dbReference>
<name>A0ABU9ZDX4_9HYPH</name>
<accession>A0ABU9ZDX4</accession>
<dbReference type="SUPFAM" id="SSF50341">
    <property type="entry name" value="CheW-like"/>
    <property type="match status" value="1"/>
</dbReference>
<gene>
    <name evidence="3" type="ORF">PUR21_17635</name>
</gene>
<dbReference type="SMART" id="SM00260">
    <property type="entry name" value="CheW"/>
    <property type="match status" value="1"/>
</dbReference>
<dbReference type="PROSITE" id="PS50851">
    <property type="entry name" value="CHEW"/>
    <property type="match status" value="1"/>
</dbReference>
<sequence length="197" mass="19851">MKIGLTAGADPKARHAALLDARAAALAARGAEREEAVETVAYLVCACGAERYGLPLAAVAGVTPEPTCTGLPGAPPALKGITAVAGAIVSVLDLAACLGLDRAGKDDVGQNVGQDGGHVVRLRAQEPPIALAVDRVLGIARIDVALARPANQPANQPEGLGRGPLSGYAPPGSDRTGDIREGFSLVDLPALLARFST</sequence>
<dbReference type="InterPro" id="IPR002545">
    <property type="entry name" value="CheW-lke_dom"/>
</dbReference>
<feature type="region of interest" description="Disordered" evidence="1">
    <location>
        <begin position="150"/>
        <end position="176"/>
    </location>
</feature>
<feature type="domain" description="CheW-like" evidence="2">
    <location>
        <begin position="39"/>
        <end position="197"/>
    </location>
</feature>
<keyword evidence="4" id="KW-1185">Reference proteome</keyword>
<dbReference type="InterPro" id="IPR036061">
    <property type="entry name" value="CheW-like_dom_sf"/>
</dbReference>
<protein>
    <submittedName>
        <fullName evidence="3">Chemotaxis protein CheW</fullName>
    </submittedName>
</protein>
<dbReference type="EMBL" id="JAQYXL010000001">
    <property type="protein sequence ID" value="MEN3229441.1"/>
    <property type="molecule type" value="Genomic_DNA"/>
</dbReference>